<evidence type="ECO:0000256" key="1">
    <source>
        <dbReference type="ARBA" id="ARBA00001970"/>
    </source>
</evidence>
<dbReference type="CDD" id="cd00907">
    <property type="entry name" value="Bacterioferritin"/>
    <property type="match status" value="1"/>
</dbReference>
<reference evidence="12" key="1">
    <citation type="journal article" date="2019" name="Int. J. Syst. Evol. Microbiol.">
        <title>The Global Catalogue of Microorganisms (GCM) 10K type strain sequencing project: providing services to taxonomists for standard genome sequencing and annotation.</title>
        <authorList>
            <consortium name="The Broad Institute Genomics Platform"/>
            <consortium name="The Broad Institute Genome Sequencing Center for Infectious Disease"/>
            <person name="Wu L."/>
            <person name="Ma J."/>
        </authorList>
    </citation>
    <scope>NUCLEOTIDE SEQUENCE [LARGE SCALE GENOMIC DNA]</scope>
    <source>
        <strain evidence="12">CCUG 57508</strain>
    </source>
</reference>
<keyword evidence="4" id="KW-0349">Heme</keyword>
<evidence type="ECO:0000256" key="4">
    <source>
        <dbReference type="ARBA" id="ARBA00022617"/>
    </source>
</evidence>
<dbReference type="EMBL" id="JBHTKH010000001">
    <property type="protein sequence ID" value="MFD1053383.1"/>
    <property type="molecule type" value="Genomic_DNA"/>
</dbReference>
<comment type="similarity">
    <text evidence="9">Belongs to the bacterioferritin family.</text>
</comment>
<keyword evidence="3 9" id="KW-0409">Iron storage</keyword>
<proteinExistence type="inferred from homology"/>
<dbReference type="PANTHER" id="PTHR30295:SF0">
    <property type="entry name" value="BACTERIOFERRITIN"/>
    <property type="match status" value="1"/>
</dbReference>
<dbReference type="Proteomes" id="UP001597046">
    <property type="component" value="Unassembled WGS sequence"/>
</dbReference>
<dbReference type="Gene3D" id="1.20.1260.10">
    <property type="match status" value="1"/>
</dbReference>
<dbReference type="InterPro" id="IPR012347">
    <property type="entry name" value="Ferritin-like"/>
</dbReference>
<accession>A0ABW3MTH8</accession>
<protein>
    <recommendedName>
        <fullName evidence="9">Bacterioferritin</fullName>
        <ecNumber evidence="9">1.16.3.1</ecNumber>
    </recommendedName>
</protein>
<dbReference type="InterPro" id="IPR009040">
    <property type="entry name" value="Ferritin-like_diiron"/>
</dbReference>
<dbReference type="InterPro" id="IPR008331">
    <property type="entry name" value="Ferritin_DPS_dom"/>
</dbReference>
<evidence type="ECO:0000256" key="6">
    <source>
        <dbReference type="ARBA" id="ARBA00023004"/>
    </source>
</evidence>
<dbReference type="GO" id="GO:0004322">
    <property type="term" value="F:ferroxidase activity"/>
    <property type="evidence" value="ECO:0007669"/>
    <property type="project" value="UniProtKB-EC"/>
</dbReference>
<keyword evidence="12" id="KW-1185">Reference proteome</keyword>
<keyword evidence="5 9" id="KW-0479">Metal-binding</keyword>
<keyword evidence="11" id="KW-0560">Oxidoreductase</keyword>
<sequence>MQPASPRVTELLNDALTFELTVTNTYFLHARMLDNWGFPKLGKVFYDLSIDEMRDADDLINRILMFDGHPNVQKLGAIHIGQTPEEMLGLGLESEKAAVAQFNASAKECHELGDHGTASVFEEMVRDEERHADWFETQVDAFGRLGAAAYLSQQLTAGEAPK</sequence>
<evidence type="ECO:0000313" key="12">
    <source>
        <dbReference type="Proteomes" id="UP001597046"/>
    </source>
</evidence>
<feature type="domain" description="Ferritin-like diiron" evidence="10">
    <location>
        <begin position="2"/>
        <end position="146"/>
    </location>
</feature>
<evidence type="ECO:0000259" key="10">
    <source>
        <dbReference type="PROSITE" id="PS50905"/>
    </source>
</evidence>
<comment type="caution">
    <text evidence="11">The sequence shown here is derived from an EMBL/GenBank/DDBJ whole genome shotgun (WGS) entry which is preliminary data.</text>
</comment>
<keyword evidence="6 9" id="KW-0408">Iron</keyword>
<dbReference type="SUPFAM" id="SSF47240">
    <property type="entry name" value="Ferritin-like"/>
    <property type="match status" value="1"/>
</dbReference>
<dbReference type="PRINTS" id="PR00601">
    <property type="entry name" value="BACFERRITIN"/>
</dbReference>
<dbReference type="PIRSF" id="PIRSF002560">
    <property type="entry name" value="Bacterioferritin"/>
    <property type="match status" value="1"/>
</dbReference>
<evidence type="ECO:0000256" key="2">
    <source>
        <dbReference type="ARBA" id="ARBA00011637"/>
    </source>
</evidence>
<evidence type="ECO:0000256" key="8">
    <source>
        <dbReference type="ARBA" id="ARBA00047990"/>
    </source>
</evidence>
<dbReference type="Pfam" id="PF00210">
    <property type="entry name" value="Ferritin"/>
    <property type="match status" value="1"/>
</dbReference>
<dbReference type="NCBIfam" id="TIGR00754">
    <property type="entry name" value="bfr"/>
    <property type="match status" value="1"/>
</dbReference>
<evidence type="ECO:0000256" key="9">
    <source>
        <dbReference type="PIRNR" id="PIRNR002560"/>
    </source>
</evidence>
<dbReference type="PANTHER" id="PTHR30295">
    <property type="entry name" value="BACTERIOFERRITIN"/>
    <property type="match status" value="1"/>
</dbReference>
<comment type="subunit">
    <text evidence="2">Homooligomer of 24 subunits, arranged as 12 dimers, that are packed together to form an approximately spherical molecule with a central cavity, in which large amounts of iron can be deposited.</text>
</comment>
<gene>
    <name evidence="11" type="primary">bfr</name>
    <name evidence="11" type="ORF">ACFQ2V_03620</name>
</gene>
<comment type="catalytic activity">
    <reaction evidence="8 9">
        <text>4 Fe(2+) + O2 + 4 H(+) = 4 Fe(3+) + 2 H2O</text>
        <dbReference type="Rhea" id="RHEA:11148"/>
        <dbReference type="ChEBI" id="CHEBI:15377"/>
        <dbReference type="ChEBI" id="CHEBI:15378"/>
        <dbReference type="ChEBI" id="CHEBI:15379"/>
        <dbReference type="ChEBI" id="CHEBI:29033"/>
        <dbReference type="ChEBI" id="CHEBI:29034"/>
        <dbReference type="EC" id="1.16.3.1"/>
    </reaction>
</comment>
<dbReference type="InterPro" id="IPR009078">
    <property type="entry name" value="Ferritin-like_SF"/>
</dbReference>
<organism evidence="11 12">
    <name type="scientific">Terrabacter terrigena</name>
    <dbReference type="NCBI Taxonomy" id="574718"/>
    <lineage>
        <taxon>Bacteria</taxon>
        <taxon>Bacillati</taxon>
        <taxon>Actinomycetota</taxon>
        <taxon>Actinomycetes</taxon>
        <taxon>Micrococcales</taxon>
        <taxon>Intrasporangiaceae</taxon>
        <taxon>Terrabacter</taxon>
    </lineage>
</organism>
<evidence type="ECO:0000256" key="7">
    <source>
        <dbReference type="ARBA" id="ARBA00036243"/>
    </source>
</evidence>
<evidence type="ECO:0000256" key="3">
    <source>
        <dbReference type="ARBA" id="ARBA00022434"/>
    </source>
</evidence>
<evidence type="ECO:0000256" key="5">
    <source>
        <dbReference type="ARBA" id="ARBA00022723"/>
    </source>
</evidence>
<dbReference type="InterPro" id="IPR002024">
    <property type="entry name" value="Bacterioferritin"/>
</dbReference>
<dbReference type="RefSeq" id="WP_386050775.1">
    <property type="nucleotide sequence ID" value="NZ_JBHTKH010000001.1"/>
</dbReference>
<comment type="function">
    <text evidence="9">Iron-storage protein, whose ferroxidase center binds Fe(2+), oxidizes it using dioxygen to Fe(3+), and participates in the subsequent Fe(3+) oxide mineral core formation within the central cavity of the BFR protein shell.</text>
</comment>
<name>A0ABW3MTH8_9MICO</name>
<comment type="cofactor">
    <cofactor evidence="1">
        <name>heme b</name>
        <dbReference type="ChEBI" id="CHEBI:60344"/>
    </cofactor>
</comment>
<comment type="catalytic activity">
    <reaction evidence="7">
        <text>Fe(2+)(in) = Fe(2+)(out)</text>
        <dbReference type="Rhea" id="RHEA:28486"/>
        <dbReference type="ChEBI" id="CHEBI:29033"/>
    </reaction>
</comment>
<evidence type="ECO:0000313" key="11">
    <source>
        <dbReference type="EMBL" id="MFD1053383.1"/>
    </source>
</evidence>
<dbReference type="EC" id="1.16.3.1" evidence="9"/>
<dbReference type="PROSITE" id="PS50905">
    <property type="entry name" value="FERRITIN_LIKE"/>
    <property type="match status" value="1"/>
</dbReference>